<dbReference type="InterPro" id="IPR016169">
    <property type="entry name" value="FAD-bd_PCMH_sub2"/>
</dbReference>
<protein>
    <recommendedName>
        <fullName evidence="4">Delta(24)-sterol reductase</fullName>
        <ecNumber evidence="4">1.3.1.72</ecNumber>
    </recommendedName>
</protein>
<keyword evidence="5 12" id="KW-0812">Transmembrane</keyword>
<feature type="transmembrane region" description="Helical" evidence="12">
    <location>
        <begin position="240"/>
        <end position="265"/>
    </location>
</feature>
<proteinExistence type="predicted"/>
<dbReference type="Gene3D" id="3.30.465.10">
    <property type="match status" value="1"/>
</dbReference>
<evidence type="ECO:0000313" key="15">
    <source>
        <dbReference type="Proteomes" id="UP000299102"/>
    </source>
</evidence>
<evidence type="ECO:0000256" key="7">
    <source>
        <dbReference type="ARBA" id="ARBA00023002"/>
    </source>
</evidence>
<keyword evidence="7" id="KW-0560">Oxidoreductase</keyword>
<dbReference type="InterPro" id="IPR006094">
    <property type="entry name" value="Oxid_FAD_bind_N"/>
</dbReference>
<dbReference type="GO" id="GO:0071949">
    <property type="term" value="F:FAD binding"/>
    <property type="evidence" value="ECO:0007669"/>
    <property type="project" value="InterPro"/>
</dbReference>
<dbReference type="OrthoDB" id="415825at2759"/>
<dbReference type="Pfam" id="PF01565">
    <property type="entry name" value="FAD_binding_4"/>
    <property type="match status" value="1"/>
</dbReference>
<dbReference type="EMBL" id="BGZK01002590">
    <property type="protein sequence ID" value="GBP95150.1"/>
    <property type="molecule type" value="Genomic_DNA"/>
</dbReference>
<reference evidence="14 15" key="1">
    <citation type="journal article" date="2019" name="Commun. Biol.">
        <title>The bagworm genome reveals a unique fibroin gene that provides high tensile strength.</title>
        <authorList>
            <person name="Kono N."/>
            <person name="Nakamura H."/>
            <person name="Ohtoshi R."/>
            <person name="Tomita M."/>
            <person name="Numata K."/>
            <person name="Arakawa K."/>
        </authorList>
    </citation>
    <scope>NUCLEOTIDE SEQUENCE [LARGE SCALE GENOMIC DNA]</scope>
</reference>
<dbReference type="EC" id="1.3.1.72" evidence="4"/>
<comment type="catalytic activity">
    <reaction evidence="10">
        <text>lanosterol + NADPH + H(+) = 24,25-dihydrolanosterol + NADP(+)</text>
        <dbReference type="Rhea" id="RHEA:33919"/>
        <dbReference type="ChEBI" id="CHEBI:15378"/>
        <dbReference type="ChEBI" id="CHEBI:16521"/>
        <dbReference type="ChEBI" id="CHEBI:28113"/>
        <dbReference type="ChEBI" id="CHEBI:57783"/>
        <dbReference type="ChEBI" id="CHEBI:58349"/>
    </reaction>
    <physiologicalReaction direction="left-to-right" evidence="10">
        <dbReference type="Rhea" id="RHEA:33920"/>
    </physiologicalReaction>
</comment>
<dbReference type="GO" id="GO:0008202">
    <property type="term" value="P:steroid metabolic process"/>
    <property type="evidence" value="ECO:0007669"/>
    <property type="project" value="TreeGrafter"/>
</dbReference>
<dbReference type="GO" id="GO:0016020">
    <property type="term" value="C:membrane"/>
    <property type="evidence" value="ECO:0007669"/>
    <property type="project" value="UniProtKB-SubCell"/>
</dbReference>
<keyword evidence="9" id="KW-0576">Peroxisome</keyword>
<dbReference type="InterPro" id="IPR036318">
    <property type="entry name" value="FAD-bd_PCMH-like_sf"/>
</dbReference>
<evidence type="ECO:0000256" key="9">
    <source>
        <dbReference type="ARBA" id="ARBA00023140"/>
    </source>
</evidence>
<dbReference type="PANTHER" id="PTHR10801:SF0">
    <property type="entry name" value="DELTA(24)-STEROL REDUCTASE"/>
    <property type="match status" value="1"/>
</dbReference>
<evidence type="ECO:0000256" key="11">
    <source>
        <dbReference type="ARBA" id="ARBA00052927"/>
    </source>
</evidence>
<dbReference type="PROSITE" id="PS51387">
    <property type="entry name" value="FAD_PCMH"/>
    <property type="match status" value="1"/>
</dbReference>
<evidence type="ECO:0000256" key="12">
    <source>
        <dbReference type="SAM" id="Phobius"/>
    </source>
</evidence>
<comment type="catalytic activity">
    <reaction evidence="11">
        <text>5alpha-cholest-8-en-3beta-ol + NADP(+) = zymosterol + NADPH + H(+)</text>
        <dbReference type="Rhea" id="RHEA:36399"/>
        <dbReference type="ChEBI" id="CHEBI:15378"/>
        <dbReference type="ChEBI" id="CHEBI:16608"/>
        <dbReference type="ChEBI" id="CHEBI:18252"/>
        <dbReference type="ChEBI" id="CHEBI:57783"/>
        <dbReference type="ChEBI" id="CHEBI:58349"/>
        <dbReference type="EC" id="1.3.1.72"/>
    </reaction>
    <physiologicalReaction direction="right-to-left" evidence="11">
        <dbReference type="Rhea" id="RHEA:36401"/>
    </physiologicalReaction>
</comment>
<evidence type="ECO:0000256" key="10">
    <source>
        <dbReference type="ARBA" id="ARBA00051033"/>
    </source>
</evidence>
<comment type="subunit">
    <text evidence="3">Homodimer.</text>
</comment>
<dbReference type="STRING" id="151549.A0A4C2A4R4"/>
<evidence type="ECO:0000256" key="3">
    <source>
        <dbReference type="ARBA" id="ARBA00011738"/>
    </source>
</evidence>
<keyword evidence="8 12" id="KW-0472">Membrane</keyword>
<accession>A0A4C2A4R4</accession>
<evidence type="ECO:0000256" key="2">
    <source>
        <dbReference type="ARBA" id="ARBA00004275"/>
    </source>
</evidence>
<evidence type="ECO:0000313" key="14">
    <source>
        <dbReference type="EMBL" id="GBP95150.1"/>
    </source>
</evidence>
<comment type="caution">
    <text evidence="14">The sequence shown here is derived from an EMBL/GenBank/DDBJ whole genome shotgun (WGS) entry which is preliminary data.</text>
</comment>
<dbReference type="SUPFAM" id="SSF56176">
    <property type="entry name" value="FAD-binding/transporter-associated domain-like"/>
    <property type="match status" value="1"/>
</dbReference>
<evidence type="ECO:0000256" key="1">
    <source>
        <dbReference type="ARBA" id="ARBA00004167"/>
    </source>
</evidence>
<name>A0A4C2A4R4_EUMVA</name>
<keyword evidence="15" id="KW-1185">Reference proteome</keyword>
<evidence type="ECO:0000256" key="8">
    <source>
        <dbReference type="ARBA" id="ARBA00023136"/>
    </source>
</evidence>
<evidence type="ECO:0000259" key="13">
    <source>
        <dbReference type="PROSITE" id="PS51387"/>
    </source>
</evidence>
<dbReference type="GO" id="GO:0000246">
    <property type="term" value="F:Delta24(24-1) sterol reductase activity"/>
    <property type="evidence" value="ECO:0007669"/>
    <property type="project" value="TreeGrafter"/>
</dbReference>
<evidence type="ECO:0000256" key="4">
    <source>
        <dbReference type="ARBA" id="ARBA00012405"/>
    </source>
</evidence>
<keyword evidence="6 12" id="KW-1133">Transmembrane helix</keyword>
<dbReference type="GO" id="GO:0005777">
    <property type="term" value="C:peroxisome"/>
    <property type="evidence" value="ECO:0007669"/>
    <property type="project" value="UniProtKB-SubCell"/>
</dbReference>
<dbReference type="PANTHER" id="PTHR10801">
    <property type="entry name" value="24-DEHYDROCHOLESTEROL REDUCTASE"/>
    <property type="match status" value="1"/>
</dbReference>
<dbReference type="GO" id="GO:0050614">
    <property type="term" value="F:Delta24-sterol reductase activity"/>
    <property type="evidence" value="ECO:0007669"/>
    <property type="project" value="UniProtKB-EC"/>
</dbReference>
<evidence type="ECO:0000256" key="5">
    <source>
        <dbReference type="ARBA" id="ARBA00022692"/>
    </source>
</evidence>
<comment type="subcellular location">
    <subcellularLocation>
        <location evidence="1">Membrane</location>
        <topology evidence="1">Single-pass membrane protein</topology>
    </subcellularLocation>
    <subcellularLocation>
        <location evidence="2">Peroxisome</location>
    </subcellularLocation>
</comment>
<gene>
    <name evidence="14" type="primary">DHCR24</name>
    <name evidence="14" type="ORF">EVAR_71369_1</name>
</gene>
<dbReference type="InterPro" id="IPR040165">
    <property type="entry name" value="Diminuto-like"/>
</dbReference>
<dbReference type="Proteomes" id="UP000299102">
    <property type="component" value="Unassembled WGS sequence"/>
</dbReference>
<dbReference type="InterPro" id="IPR016166">
    <property type="entry name" value="FAD-bd_PCMH"/>
</dbReference>
<feature type="transmembrane region" description="Helical" evidence="12">
    <location>
        <begin position="15"/>
        <end position="34"/>
    </location>
</feature>
<evidence type="ECO:0000256" key="6">
    <source>
        <dbReference type="ARBA" id="ARBA00022989"/>
    </source>
</evidence>
<organism evidence="14 15">
    <name type="scientific">Eumeta variegata</name>
    <name type="common">Bagworm moth</name>
    <name type="synonym">Eumeta japonica</name>
    <dbReference type="NCBI Taxonomy" id="151549"/>
    <lineage>
        <taxon>Eukaryota</taxon>
        <taxon>Metazoa</taxon>
        <taxon>Ecdysozoa</taxon>
        <taxon>Arthropoda</taxon>
        <taxon>Hexapoda</taxon>
        <taxon>Insecta</taxon>
        <taxon>Pterygota</taxon>
        <taxon>Neoptera</taxon>
        <taxon>Endopterygota</taxon>
        <taxon>Lepidoptera</taxon>
        <taxon>Glossata</taxon>
        <taxon>Ditrysia</taxon>
        <taxon>Tineoidea</taxon>
        <taxon>Psychidae</taxon>
        <taxon>Oiketicinae</taxon>
        <taxon>Eumeta</taxon>
    </lineage>
</organism>
<feature type="domain" description="FAD-binding PCMH-type" evidence="13">
    <location>
        <begin position="43"/>
        <end position="318"/>
    </location>
</feature>
<dbReference type="AlphaFoldDB" id="A0A4C2A4R4"/>
<sequence>MKVKAENFAEHILVHYRWVVVMFLLPVAAVWKVYSIIRNYVIFKLNSAAKQHDKKVRDVQKQIKDWHAAGRESKLCTARPAWQAMSFRQAIYKKSFTNIKINLVDILDVDKEKMTVRCEPLVTMGQLSRTLKPLGLALAVVPELDELTVGGMVMGTGVESSSHIYGLFQHICLEYELVLADGSVVKCSKHHLEFAGYLYFPPTYSKVIVGSLKWPQRTDYRYTSFRLWLRQWTQNKFLHLVYGLLAFTTIISTAMQFSVLVPILLSTPICSTFDSDRVYAFDVKSSHDDENADLFYSVPWSHGTLGFLTSVVMKVVPAKKYVRLEYHTHFSLSALVKHFTRESINQKHQFIEGFLFSIDSGVVMLGDMADEVGQDGKLNSIGDSSAEWFFKQVEKHMKKKLDKPVVEYIPLREYYHRHTKSLVWELERVGWFPPPMDTPNLNRITSALDNLLDTISDGGNIVPFGNHPLFRHTLGWLMPPEVSLLKLTQFEAITTLYERCHVIQDMLLSVDKMEEAIQFFHREFQVYPVWLCPFKLYNRPGLLKVDTSKDWEMFVDIGVYGIPKAEAYQTNLGGRDLFALFTRVGAAPRGRAARSVVICLPVQGVGPRISSGKINFKLSLGLLAKPGQCRLRHRDILPETGTVQPKPGRMVPSMRRVEDYVIKNKGFQMLHADTYMSQDEFRIMFDHTLYDKVRKSLPYCDEAFPEVYGKINRSVRK</sequence>